<keyword evidence="5" id="KW-0175">Coiled coil</keyword>
<comment type="caution">
    <text evidence="7">The sequence shown here is derived from an EMBL/GenBank/DDBJ whole genome shotgun (WGS) entry which is preliminary data.</text>
</comment>
<keyword evidence="8" id="KW-1185">Reference proteome</keyword>
<dbReference type="PANTHER" id="PTHR43140">
    <property type="entry name" value="TYPE-1 RESTRICTION ENZYME ECOKI SPECIFICITY PROTEIN"/>
    <property type="match status" value="1"/>
</dbReference>
<gene>
    <name evidence="7" type="ORF">HMPREF9454_00155</name>
</gene>
<organism evidence="7 8">
    <name type="scientific">Megamonas funiformis YIT 11815</name>
    <dbReference type="NCBI Taxonomy" id="742816"/>
    <lineage>
        <taxon>Bacteria</taxon>
        <taxon>Bacillati</taxon>
        <taxon>Bacillota</taxon>
        <taxon>Negativicutes</taxon>
        <taxon>Selenomonadales</taxon>
        <taxon>Selenomonadaceae</taxon>
        <taxon>Megamonas</taxon>
    </lineage>
</organism>
<feature type="coiled-coil region" evidence="5">
    <location>
        <begin position="385"/>
        <end position="415"/>
    </location>
</feature>
<reference evidence="7 8" key="1">
    <citation type="submission" date="2012-01" db="EMBL/GenBank/DDBJ databases">
        <title>The Genome Sequence of Megamonas funiformis YIT 11815.</title>
        <authorList>
            <consortium name="The Broad Institute Genome Sequencing Platform"/>
            <person name="Earl A."/>
            <person name="Ward D."/>
            <person name="Feldgarden M."/>
            <person name="Gevers D."/>
            <person name="Morotomi M."/>
            <person name="Young S.K."/>
            <person name="Zeng Q."/>
            <person name="Gargeya S."/>
            <person name="Fitzgerald M."/>
            <person name="Haas B."/>
            <person name="Abouelleil A."/>
            <person name="Alvarado L."/>
            <person name="Arachchi H.M."/>
            <person name="Berlin A."/>
            <person name="Chapman S.B."/>
            <person name="Gearin G."/>
            <person name="Goldberg J."/>
            <person name="Griggs A."/>
            <person name="Gujja S."/>
            <person name="Hansen M."/>
            <person name="Heiman D."/>
            <person name="Howarth C."/>
            <person name="Larimer J."/>
            <person name="Lui A."/>
            <person name="MacDonald P.J.P."/>
            <person name="McCowen C."/>
            <person name="Montmayeur A."/>
            <person name="Murphy C."/>
            <person name="Neiman D."/>
            <person name="Pearson M."/>
            <person name="Priest M."/>
            <person name="Roberts A."/>
            <person name="Saif S."/>
            <person name="Shea T."/>
            <person name="Sisk P."/>
            <person name="Stolte C."/>
            <person name="Sykes S."/>
            <person name="Wortman J."/>
            <person name="Nusbaum C."/>
            <person name="Birren B."/>
        </authorList>
    </citation>
    <scope>NUCLEOTIDE SEQUENCE [LARGE SCALE GENOMIC DNA]</scope>
    <source>
        <strain evidence="7 8">YIT 11815</strain>
    </source>
</reference>
<dbReference type="Gene3D" id="3.90.220.20">
    <property type="entry name" value="DNA methylase specificity domains"/>
    <property type="match status" value="2"/>
</dbReference>
<keyword evidence="3" id="KW-0238">DNA-binding</keyword>
<name>A0ABN0ELK0_9FIRM</name>
<dbReference type="RefSeq" id="WP_008537329.1">
    <property type="nucleotide sequence ID" value="NZ_JH601090.1"/>
</dbReference>
<dbReference type="PANTHER" id="PTHR43140:SF1">
    <property type="entry name" value="TYPE I RESTRICTION ENZYME ECOKI SPECIFICITY SUBUNIT"/>
    <property type="match status" value="1"/>
</dbReference>
<feature type="domain" description="Type I restriction modification DNA specificity" evidence="6">
    <location>
        <begin position="38"/>
        <end position="196"/>
    </location>
</feature>
<evidence type="ECO:0000256" key="5">
    <source>
        <dbReference type="SAM" id="Coils"/>
    </source>
</evidence>
<evidence type="ECO:0000256" key="2">
    <source>
        <dbReference type="ARBA" id="ARBA00022747"/>
    </source>
</evidence>
<evidence type="ECO:0000259" key="6">
    <source>
        <dbReference type="Pfam" id="PF01420"/>
    </source>
</evidence>
<keyword evidence="2" id="KW-0680">Restriction system</keyword>
<comment type="subunit">
    <text evidence="4">The methyltransferase is composed of M and S polypeptides.</text>
</comment>
<comment type="similarity">
    <text evidence="1">Belongs to the type-I restriction system S methylase family.</text>
</comment>
<dbReference type="Proteomes" id="UP000005963">
    <property type="component" value="Unassembled WGS sequence"/>
</dbReference>
<evidence type="ECO:0000256" key="1">
    <source>
        <dbReference type="ARBA" id="ARBA00010923"/>
    </source>
</evidence>
<dbReference type="EMBL" id="ADMB01000008">
    <property type="protein sequence ID" value="EHR39129.1"/>
    <property type="molecule type" value="Genomic_DNA"/>
</dbReference>
<dbReference type="GeneID" id="62779132"/>
<evidence type="ECO:0000256" key="3">
    <source>
        <dbReference type="ARBA" id="ARBA00023125"/>
    </source>
</evidence>
<dbReference type="InterPro" id="IPR051212">
    <property type="entry name" value="Type-I_RE_S_subunit"/>
</dbReference>
<evidence type="ECO:0000256" key="4">
    <source>
        <dbReference type="ARBA" id="ARBA00038652"/>
    </source>
</evidence>
<dbReference type="InterPro" id="IPR044946">
    <property type="entry name" value="Restrct_endonuc_typeI_TRD_sf"/>
</dbReference>
<dbReference type="Pfam" id="PF01420">
    <property type="entry name" value="Methylase_S"/>
    <property type="match status" value="2"/>
</dbReference>
<feature type="domain" description="Type I restriction modification DNA specificity" evidence="6">
    <location>
        <begin position="239"/>
        <end position="403"/>
    </location>
</feature>
<evidence type="ECO:0000313" key="7">
    <source>
        <dbReference type="EMBL" id="EHR39129.1"/>
    </source>
</evidence>
<accession>A0ABN0ELK0</accession>
<sequence>MAKKKQIELTIEEKLRNALVPKEEQLYKIPSNWCWTYIHNIAIVVTGKTPSKKNKEYYGGKFPFFKPADLDAGRNMQYATEYLSEKGKSISVIIPEKSTGICCIGTIGKCGYFLVEGTTNQQINTVISKINPLYSYYFFNTNSFVRELISKASATTIAIVNKSKLESCLFPVAPLNEQQRIVNRIESLFAKLDRAKELIENTLAQFEQNKMAILHKAFTGELTVKWRKENNINEKNFFNKVKLKNVIKLISGRDVSVSLCNDKSIGIPYILGASNIKDNKFFIERWIENPVVVSEKNDILLSVKGTIGKLYLQKEEKINISRQIMALRALNELNTHYLYYFLLRECERLKFEGNGLIPGISRKDILDLNILLPTLEEQQEIVNILDNLLAKYNKIKNLEQQLEKIELLKKAILAKVFRGELGTNNPDEESAENLLKEILAEK</sequence>
<dbReference type="InterPro" id="IPR000055">
    <property type="entry name" value="Restrct_endonuc_typeI_TRD"/>
</dbReference>
<evidence type="ECO:0000313" key="8">
    <source>
        <dbReference type="Proteomes" id="UP000005963"/>
    </source>
</evidence>
<dbReference type="CDD" id="cd17293">
    <property type="entry name" value="RMtype1_S_Ppo21ORF8840P_TRD1-CR1_like"/>
    <property type="match status" value="1"/>
</dbReference>
<protein>
    <recommendedName>
        <fullName evidence="6">Type I restriction modification DNA specificity domain-containing protein</fullName>
    </recommendedName>
</protein>
<proteinExistence type="inferred from homology"/>
<dbReference type="SUPFAM" id="SSF116734">
    <property type="entry name" value="DNA methylase specificity domain"/>
    <property type="match status" value="2"/>
</dbReference>